<keyword evidence="2" id="KW-1185">Reference proteome</keyword>
<dbReference type="Proteomes" id="UP000254601">
    <property type="component" value="Unassembled WGS sequence"/>
</dbReference>
<organism evidence="1 2">
    <name type="scientific">Suttonella ornithocola</name>
    <dbReference type="NCBI Taxonomy" id="279832"/>
    <lineage>
        <taxon>Bacteria</taxon>
        <taxon>Pseudomonadati</taxon>
        <taxon>Pseudomonadota</taxon>
        <taxon>Gammaproteobacteria</taxon>
        <taxon>Cardiobacteriales</taxon>
        <taxon>Cardiobacteriaceae</taxon>
        <taxon>Suttonella</taxon>
    </lineage>
</organism>
<dbReference type="InterPro" id="IPR007446">
    <property type="entry name" value="PilP"/>
</dbReference>
<dbReference type="Pfam" id="PF04351">
    <property type="entry name" value="PilP"/>
    <property type="match status" value="1"/>
</dbReference>
<dbReference type="EMBL" id="UHIC01000001">
    <property type="protein sequence ID" value="SUO97299.1"/>
    <property type="molecule type" value="Genomic_DNA"/>
</dbReference>
<reference evidence="1 2" key="1">
    <citation type="submission" date="2018-06" db="EMBL/GenBank/DDBJ databases">
        <authorList>
            <consortium name="Pathogen Informatics"/>
            <person name="Doyle S."/>
        </authorList>
    </citation>
    <scope>NUCLEOTIDE SEQUENCE [LARGE SCALE GENOMIC DNA]</scope>
    <source>
        <strain evidence="1 2">NCTC13337</strain>
    </source>
</reference>
<dbReference type="AlphaFoldDB" id="A0A380MXL6"/>
<evidence type="ECO:0000313" key="2">
    <source>
        <dbReference type="Proteomes" id="UP000254601"/>
    </source>
</evidence>
<dbReference type="Gene3D" id="2.30.30.830">
    <property type="match status" value="1"/>
</dbReference>
<dbReference type="RefSeq" id="WP_072577230.1">
    <property type="nucleotide sequence ID" value="NZ_LWHB01000148.1"/>
</dbReference>
<gene>
    <name evidence="1" type="ORF">NCTC13337_02355</name>
</gene>
<proteinExistence type="predicted"/>
<protein>
    <submittedName>
        <fullName evidence="1">Pilus assembly protein, PilP</fullName>
    </submittedName>
</protein>
<accession>A0A380MXL6</accession>
<name>A0A380MXL6_9GAMM</name>
<dbReference type="OrthoDB" id="5296580at2"/>
<sequence>MNKSLYKLLLIPSYLMLSGFLLESPQEEVGQFIRNTQNQMKASHRVDLPPIPNIPTYQPFEYQGGSLDPFKLKPFVTDAAVDLKPEAQTCESADCGDPPPMPHEPYFLEGFDLDKLRMVGTVVDGKKRQSVLIATPDAGVTEAKVGEYLGKNNGRIMSIYPDHIVIQEKQKVPRGWQNRMTTLELFN</sequence>
<evidence type="ECO:0000313" key="1">
    <source>
        <dbReference type="EMBL" id="SUO97299.1"/>
    </source>
</evidence>